<evidence type="ECO:0000256" key="4">
    <source>
        <dbReference type="ARBA" id="ARBA00022475"/>
    </source>
</evidence>
<feature type="domain" description="Type II secretion system protein GspG C-terminal" evidence="11">
    <location>
        <begin position="41"/>
        <end position="148"/>
    </location>
</feature>
<proteinExistence type="inferred from homology"/>
<dbReference type="AlphaFoldDB" id="A0A369TCI8"/>
<dbReference type="Pfam" id="PF07963">
    <property type="entry name" value="N_methyl"/>
    <property type="match status" value="1"/>
</dbReference>
<evidence type="ECO:0000256" key="8">
    <source>
        <dbReference type="ARBA" id="ARBA00022989"/>
    </source>
</evidence>
<dbReference type="InterPro" id="IPR045584">
    <property type="entry name" value="Pilin-like"/>
</dbReference>
<dbReference type="EMBL" id="QPMH01000003">
    <property type="protein sequence ID" value="RDD63061.1"/>
    <property type="molecule type" value="Genomic_DNA"/>
</dbReference>
<keyword evidence="8 10" id="KW-1133">Transmembrane helix</keyword>
<accession>A0A369TCI8</accession>
<dbReference type="SUPFAM" id="SSF54523">
    <property type="entry name" value="Pili subunits"/>
    <property type="match status" value="1"/>
</dbReference>
<dbReference type="PROSITE" id="PS00409">
    <property type="entry name" value="PROKAR_NTER_METHYL"/>
    <property type="match status" value="1"/>
</dbReference>
<dbReference type="GO" id="GO:0005886">
    <property type="term" value="C:plasma membrane"/>
    <property type="evidence" value="ECO:0007669"/>
    <property type="project" value="UniProtKB-SubCell"/>
</dbReference>
<dbReference type="GO" id="GO:0015628">
    <property type="term" value="P:protein secretion by the type II secretion system"/>
    <property type="evidence" value="ECO:0007669"/>
    <property type="project" value="InterPro"/>
</dbReference>
<dbReference type="InterPro" id="IPR012902">
    <property type="entry name" value="N_methyl_site"/>
</dbReference>
<dbReference type="PRINTS" id="PR00813">
    <property type="entry name" value="BCTERIALGSPG"/>
</dbReference>
<evidence type="ECO:0000256" key="6">
    <source>
        <dbReference type="ARBA" id="ARBA00022519"/>
    </source>
</evidence>
<dbReference type="InterPro" id="IPR013545">
    <property type="entry name" value="T2SS_protein-GspG_C"/>
</dbReference>
<dbReference type="RefSeq" id="WP_114581011.1">
    <property type="nucleotide sequence ID" value="NZ_QPMH01000003.1"/>
</dbReference>
<sequence length="148" mass="16245">MAKDNKNAATARRRRQRGFTLIELLVVLVILGLISAFAAPQVIKYLGSAKRDSAKVQIDRLGSVLDLYRLEVGSYPTDSQGLSALVEKPAGVNGWNGPYLKKAETLTDPWGTPYQYRYPGEHGQYDLWTFGADGQPGGEGENADITSW</sequence>
<comment type="caution">
    <text evidence="12">The sequence shown here is derived from an EMBL/GenBank/DDBJ whole genome shotgun (WGS) entry which is preliminary data.</text>
</comment>
<protein>
    <recommendedName>
        <fullName evidence="3">Type II secretion system core protein G</fullName>
    </recommendedName>
</protein>
<dbReference type="Proteomes" id="UP000253941">
    <property type="component" value="Unassembled WGS sequence"/>
</dbReference>
<dbReference type="NCBIfam" id="TIGR02532">
    <property type="entry name" value="IV_pilin_GFxxxE"/>
    <property type="match status" value="1"/>
</dbReference>
<evidence type="ECO:0000256" key="3">
    <source>
        <dbReference type="ARBA" id="ARBA00020042"/>
    </source>
</evidence>
<keyword evidence="7 10" id="KW-0812">Transmembrane</keyword>
<name>A0A369TCI8_9PROT</name>
<evidence type="ECO:0000256" key="2">
    <source>
        <dbReference type="ARBA" id="ARBA00009984"/>
    </source>
</evidence>
<evidence type="ECO:0000256" key="1">
    <source>
        <dbReference type="ARBA" id="ARBA00004377"/>
    </source>
</evidence>
<evidence type="ECO:0000256" key="7">
    <source>
        <dbReference type="ARBA" id="ARBA00022692"/>
    </source>
</evidence>
<keyword evidence="9 10" id="KW-0472">Membrane</keyword>
<evidence type="ECO:0000313" key="12">
    <source>
        <dbReference type="EMBL" id="RDD63061.1"/>
    </source>
</evidence>
<dbReference type="InterPro" id="IPR000983">
    <property type="entry name" value="Bac_GSPG_pilin"/>
</dbReference>
<evidence type="ECO:0000259" key="11">
    <source>
        <dbReference type="Pfam" id="PF08334"/>
    </source>
</evidence>
<evidence type="ECO:0000313" key="13">
    <source>
        <dbReference type="Proteomes" id="UP000253941"/>
    </source>
</evidence>
<evidence type="ECO:0000256" key="9">
    <source>
        <dbReference type="ARBA" id="ARBA00023136"/>
    </source>
</evidence>
<dbReference type="Pfam" id="PF08334">
    <property type="entry name" value="T2SSG"/>
    <property type="match status" value="1"/>
</dbReference>
<comment type="subcellular location">
    <subcellularLocation>
        <location evidence="1">Cell inner membrane</location>
        <topology evidence="1">Single-pass membrane protein</topology>
    </subcellularLocation>
</comment>
<comment type="similarity">
    <text evidence="2">Belongs to the GSP G family.</text>
</comment>
<dbReference type="PANTHER" id="PTHR30093">
    <property type="entry name" value="GENERAL SECRETION PATHWAY PROTEIN G"/>
    <property type="match status" value="1"/>
</dbReference>
<keyword evidence="13" id="KW-1185">Reference proteome</keyword>
<organism evidence="12 13">
    <name type="scientific">Ferruginivarius sediminum</name>
    <dbReference type="NCBI Taxonomy" id="2661937"/>
    <lineage>
        <taxon>Bacteria</taxon>
        <taxon>Pseudomonadati</taxon>
        <taxon>Pseudomonadota</taxon>
        <taxon>Alphaproteobacteria</taxon>
        <taxon>Rhodospirillales</taxon>
        <taxon>Rhodospirillaceae</taxon>
        <taxon>Ferruginivarius</taxon>
    </lineage>
</organism>
<dbReference type="InterPro" id="IPR010054">
    <property type="entry name" value="Type2_sec_GspG"/>
</dbReference>
<dbReference type="GO" id="GO:0015627">
    <property type="term" value="C:type II protein secretion system complex"/>
    <property type="evidence" value="ECO:0007669"/>
    <property type="project" value="InterPro"/>
</dbReference>
<evidence type="ECO:0000256" key="5">
    <source>
        <dbReference type="ARBA" id="ARBA00022481"/>
    </source>
</evidence>
<dbReference type="PANTHER" id="PTHR30093:SF44">
    <property type="entry name" value="TYPE II SECRETION SYSTEM CORE PROTEIN G"/>
    <property type="match status" value="1"/>
</dbReference>
<dbReference type="NCBIfam" id="TIGR01710">
    <property type="entry name" value="typeII_sec_gspG"/>
    <property type="match status" value="1"/>
</dbReference>
<keyword evidence="4" id="KW-1003">Cell membrane</keyword>
<evidence type="ECO:0000256" key="10">
    <source>
        <dbReference type="SAM" id="Phobius"/>
    </source>
</evidence>
<feature type="transmembrane region" description="Helical" evidence="10">
    <location>
        <begin position="21"/>
        <end position="43"/>
    </location>
</feature>
<dbReference type="Gene3D" id="3.30.700.10">
    <property type="entry name" value="Glycoprotein, Type 4 Pilin"/>
    <property type="match status" value="1"/>
</dbReference>
<gene>
    <name evidence="12" type="primary">gspG</name>
    <name evidence="12" type="ORF">DRB17_04625</name>
</gene>
<reference evidence="12 13" key="1">
    <citation type="submission" date="2018-07" db="EMBL/GenBank/DDBJ databases">
        <title>Venubactetium sediminum gen. nov., sp. nov., isolated from a marine solar saltern.</title>
        <authorList>
            <person name="Wang S."/>
        </authorList>
    </citation>
    <scope>NUCLEOTIDE SEQUENCE [LARGE SCALE GENOMIC DNA]</scope>
    <source>
        <strain evidence="12 13">WD2A32</strain>
    </source>
</reference>
<keyword evidence="6" id="KW-0997">Cell inner membrane</keyword>
<keyword evidence="5" id="KW-0488">Methylation</keyword>